<accession>A0PY10</accession>
<keyword evidence="1" id="KW-1133">Transmembrane helix</keyword>
<dbReference type="AlphaFoldDB" id="A0PY10"/>
<feature type="transmembrane region" description="Helical" evidence="1">
    <location>
        <begin position="196"/>
        <end position="217"/>
    </location>
</feature>
<proteinExistence type="predicted"/>
<dbReference type="EMBL" id="CP000382">
    <property type="protein sequence ID" value="ABK61069.1"/>
    <property type="molecule type" value="Genomic_DNA"/>
</dbReference>
<dbReference type="Proteomes" id="UP000008220">
    <property type="component" value="Chromosome"/>
</dbReference>
<feature type="transmembrane region" description="Helical" evidence="1">
    <location>
        <begin position="242"/>
        <end position="264"/>
    </location>
</feature>
<keyword evidence="1" id="KW-0472">Membrane</keyword>
<feature type="transmembrane region" description="Helical" evidence="1">
    <location>
        <begin position="12"/>
        <end position="31"/>
    </location>
</feature>
<reference evidence="2 3" key="1">
    <citation type="journal article" date="2006" name="Nat. Biotechnol.">
        <title>The genome and transcriptomes of the anti-tumor agent Clostridium novyi-NT.</title>
        <authorList>
            <person name="Bettegowda C."/>
            <person name="Huang X."/>
            <person name="Lin J."/>
            <person name="Cheong I."/>
            <person name="Kohli M."/>
            <person name="Szabo S.A."/>
            <person name="Zhang X."/>
            <person name="Diaz L.A. Jr."/>
            <person name="Velculescu V.E."/>
            <person name="Parmigiani G."/>
            <person name="Kinzler K.W."/>
            <person name="Vogelstein B."/>
            <person name="Zhou S."/>
        </authorList>
    </citation>
    <scope>NUCLEOTIDE SEQUENCE [LARGE SCALE GENOMIC DNA]</scope>
    <source>
        <strain evidence="2 3">NT</strain>
    </source>
</reference>
<evidence type="ECO:0000256" key="1">
    <source>
        <dbReference type="SAM" id="Phobius"/>
    </source>
</evidence>
<organism evidence="2 3">
    <name type="scientific">Clostridium novyi (strain NT)</name>
    <dbReference type="NCBI Taxonomy" id="386415"/>
    <lineage>
        <taxon>Bacteria</taxon>
        <taxon>Bacillati</taxon>
        <taxon>Bacillota</taxon>
        <taxon>Clostridia</taxon>
        <taxon>Eubacteriales</taxon>
        <taxon>Clostridiaceae</taxon>
        <taxon>Clostridium</taxon>
    </lineage>
</organism>
<dbReference type="RefSeq" id="WP_011721270.1">
    <property type="nucleotide sequence ID" value="NC_008593.1"/>
</dbReference>
<evidence type="ECO:0000313" key="2">
    <source>
        <dbReference type="EMBL" id="ABK61069.1"/>
    </source>
</evidence>
<dbReference type="PATRIC" id="fig|386415.7.peg.290"/>
<keyword evidence="1" id="KW-0812">Transmembrane</keyword>
<name>A0PY10_CLONN</name>
<evidence type="ECO:0000313" key="3">
    <source>
        <dbReference type="Proteomes" id="UP000008220"/>
    </source>
</evidence>
<dbReference type="STRING" id="386415.NT01CX_1179"/>
<feature type="transmembrane region" description="Helical" evidence="1">
    <location>
        <begin position="284"/>
        <end position="302"/>
    </location>
</feature>
<sequence length="311" mass="37211">MRIVFNELKKIFNFNMVLLLIIINLIMYFLFIRLDVTYFAKEGHDKDMHEMYVEMRNKYGNNMDKAEFKDFKKSYYNEKIKEANKHIENNSELNKYGIKNYDELIKKYNIASDKTDRDSQKIVNIYEDIMFKREVEVFYQLESIEWFINWYNNKDSMMSAMIANNPNIKSRVEEIVKRGDETSIFSSIFMDNYNNLIRGTCSTIIIGIVFMILPIYFKDKKNNIRDIQYTCKNGRKIFKDKIVASMIASLIITTVDIIILFILYRNNNTSMFFDCSVNSVFNQIPSWYNITFIQLILMIVRFRKEKSLDIV</sequence>
<gene>
    <name evidence="2" type="ordered locus">NT01CX_1179</name>
</gene>
<keyword evidence="3" id="KW-1185">Reference proteome</keyword>
<dbReference type="HOGENOM" id="CLU_060496_0_0_9"/>
<protein>
    <submittedName>
        <fullName evidence="2">Uncharacterized protein</fullName>
    </submittedName>
</protein>
<dbReference type="KEGG" id="cno:NT01CX_1179"/>
<dbReference type="eggNOG" id="ENOG502ZA33">
    <property type="taxonomic scope" value="Bacteria"/>
</dbReference>